<organism evidence="10 11">
    <name type="scientific">Ilyomonas limi</name>
    <dbReference type="NCBI Taxonomy" id="2575867"/>
    <lineage>
        <taxon>Bacteria</taxon>
        <taxon>Pseudomonadati</taxon>
        <taxon>Bacteroidota</taxon>
        <taxon>Chitinophagia</taxon>
        <taxon>Chitinophagales</taxon>
        <taxon>Chitinophagaceae</taxon>
        <taxon>Ilyomonas</taxon>
    </lineage>
</organism>
<dbReference type="GO" id="GO:0009636">
    <property type="term" value="P:response to toxic substance"/>
    <property type="evidence" value="ECO:0007669"/>
    <property type="project" value="UniProtKB-KW"/>
</dbReference>
<evidence type="ECO:0000256" key="1">
    <source>
        <dbReference type="ARBA" id="ARBA00001917"/>
    </source>
</evidence>
<dbReference type="Gene3D" id="3.20.20.70">
    <property type="entry name" value="Aldolase class I"/>
    <property type="match status" value="1"/>
</dbReference>
<dbReference type="Pfam" id="PF03060">
    <property type="entry name" value="NMO"/>
    <property type="match status" value="1"/>
</dbReference>
<evidence type="ECO:0000256" key="5">
    <source>
        <dbReference type="ARBA" id="ARBA00022643"/>
    </source>
</evidence>
<comment type="similarity">
    <text evidence="2">Belongs to the nitronate monooxygenase family. NMO class I subfamily.</text>
</comment>
<evidence type="ECO:0000256" key="4">
    <source>
        <dbReference type="ARBA" id="ARBA00022630"/>
    </source>
</evidence>
<dbReference type="PANTHER" id="PTHR42747:SF3">
    <property type="entry name" value="NITRONATE MONOOXYGENASE-RELATED"/>
    <property type="match status" value="1"/>
</dbReference>
<dbReference type="InterPro" id="IPR004136">
    <property type="entry name" value="NMO"/>
</dbReference>
<evidence type="ECO:0000313" key="10">
    <source>
        <dbReference type="EMBL" id="TKK72046.1"/>
    </source>
</evidence>
<dbReference type="OrthoDB" id="9778912at2"/>
<evidence type="ECO:0000256" key="9">
    <source>
        <dbReference type="ARBA" id="ARBA00049401"/>
    </source>
</evidence>
<gene>
    <name evidence="10" type="ORF">FC093_03275</name>
</gene>
<dbReference type="SUPFAM" id="SSF51412">
    <property type="entry name" value="Inosine monophosphate dehydrogenase (IMPDH)"/>
    <property type="match status" value="1"/>
</dbReference>
<evidence type="ECO:0000313" key="11">
    <source>
        <dbReference type="Proteomes" id="UP000305848"/>
    </source>
</evidence>
<evidence type="ECO:0000256" key="2">
    <source>
        <dbReference type="ARBA" id="ARBA00009881"/>
    </source>
</evidence>
<evidence type="ECO:0000256" key="3">
    <source>
        <dbReference type="ARBA" id="ARBA00022575"/>
    </source>
</evidence>
<keyword evidence="4" id="KW-0285">Flavoprotein</keyword>
<protein>
    <recommendedName>
        <fullName evidence="8">Propionate 3-nitronate monooxygenase</fullName>
    </recommendedName>
</protein>
<name>A0A4U3LD88_9BACT</name>
<evidence type="ECO:0000256" key="8">
    <source>
        <dbReference type="ARBA" id="ARBA00031155"/>
    </source>
</evidence>
<accession>A0A4U3LD88</accession>
<evidence type="ECO:0000256" key="6">
    <source>
        <dbReference type="ARBA" id="ARBA00023002"/>
    </source>
</evidence>
<keyword evidence="3" id="KW-0216">Detoxification</keyword>
<comment type="cofactor">
    <cofactor evidence="1">
        <name>FMN</name>
        <dbReference type="ChEBI" id="CHEBI:58210"/>
    </cofactor>
</comment>
<keyword evidence="7 10" id="KW-0503">Monooxygenase</keyword>
<comment type="caution">
    <text evidence="10">The sequence shown here is derived from an EMBL/GenBank/DDBJ whole genome shotgun (WGS) entry which is preliminary data.</text>
</comment>
<dbReference type="Proteomes" id="UP000305848">
    <property type="component" value="Unassembled WGS sequence"/>
</dbReference>
<proteinExistence type="inferred from homology"/>
<keyword evidence="5" id="KW-0288">FMN</keyword>
<dbReference type="PANTHER" id="PTHR42747">
    <property type="entry name" value="NITRONATE MONOOXYGENASE-RELATED"/>
    <property type="match status" value="1"/>
</dbReference>
<evidence type="ECO:0000256" key="7">
    <source>
        <dbReference type="ARBA" id="ARBA00023033"/>
    </source>
</evidence>
<dbReference type="InterPro" id="IPR013785">
    <property type="entry name" value="Aldolase_TIM"/>
</dbReference>
<sequence length="362" mass="39511">MSTPMNWKNIITQQLNIEYPIIQAPMFGTATPEMVTAATSIGCLGALPLGDLPAEKCIEIIRATRQLSNRPFAVNIFANEIPVITEDIRTKYTQTKQFIEDLARQHHLIVTLPTIDELPLNGYQEQVDAIVAEECKVVSFTFGNLDEQSIQKLKSNGTILIGTCTSVKEATILEQSGIDILCVQGFEAGGHRGSFATADDNSPMIGGLALLAQVHEAVSIPIIYAGGIYNAKTLLAANTLGAQGFQIGSLLLGSAESALKAFEKEKLRHVKEEEIVLTKSFSGRYARGIKNAFIEAVDHTDYILPFPFQSKLTVELRKAAKANNNIDFVSIWMGQSIHPFSGLSTAEILKALIAATEKEYNR</sequence>
<dbReference type="AlphaFoldDB" id="A0A4U3LD88"/>
<reference evidence="10 11" key="1">
    <citation type="submission" date="2019-05" db="EMBL/GenBank/DDBJ databases">
        <title>Panacibacter sp. strain 17mud1-8 Genome sequencing and assembly.</title>
        <authorList>
            <person name="Chhetri G."/>
        </authorList>
    </citation>
    <scope>NUCLEOTIDE SEQUENCE [LARGE SCALE GENOMIC DNA]</scope>
    <source>
        <strain evidence="10 11">17mud1-8</strain>
    </source>
</reference>
<dbReference type="GO" id="GO:0018580">
    <property type="term" value="F:nitronate monooxygenase activity"/>
    <property type="evidence" value="ECO:0007669"/>
    <property type="project" value="InterPro"/>
</dbReference>
<dbReference type="CDD" id="cd04730">
    <property type="entry name" value="NPD_like"/>
    <property type="match status" value="1"/>
</dbReference>
<dbReference type="EMBL" id="SZQL01000001">
    <property type="protein sequence ID" value="TKK72046.1"/>
    <property type="molecule type" value="Genomic_DNA"/>
</dbReference>
<keyword evidence="6" id="KW-0560">Oxidoreductase</keyword>
<keyword evidence="11" id="KW-1185">Reference proteome</keyword>
<comment type="catalytic activity">
    <reaction evidence="9">
        <text>3 propionate 3-nitronate + 3 O2 + H2O = 3 3-oxopropanoate + 2 nitrate + nitrite + H2O2 + 3 H(+)</text>
        <dbReference type="Rhea" id="RHEA:57332"/>
        <dbReference type="ChEBI" id="CHEBI:15377"/>
        <dbReference type="ChEBI" id="CHEBI:15378"/>
        <dbReference type="ChEBI" id="CHEBI:15379"/>
        <dbReference type="ChEBI" id="CHEBI:16240"/>
        <dbReference type="ChEBI" id="CHEBI:16301"/>
        <dbReference type="ChEBI" id="CHEBI:17632"/>
        <dbReference type="ChEBI" id="CHEBI:33190"/>
        <dbReference type="ChEBI" id="CHEBI:136067"/>
    </reaction>
</comment>